<evidence type="ECO:0000313" key="2">
    <source>
        <dbReference type="EMBL" id="CAD7243581.1"/>
    </source>
</evidence>
<evidence type="ECO:0000256" key="1">
    <source>
        <dbReference type="SAM" id="MobiDB-lite"/>
    </source>
</evidence>
<gene>
    <name evidence="2" type="ORF">DSTB1V02_LOCUS3497</name>
</gene>
<dbReference type="EMBL" id="CAJPEV010000459">
    <property type="protein sequence ID" value="CAG0885504.1"/>
    <property type="molecule type" value="Genomic_DNA"/>
</dbReference>
<accession>A0A7R8X3Z2</accession>
<protein>
    <submittedName>
        <fullName evidence="2">Uncharacterized protein</fullName>
    </submittedName>
</protein>
<feature type="region of interest" description="Disordered" evidence="1">
    <location>
        <begin position="55"/>
        <end position="111"/>
    </location>
</feature>
<reference evidence="2" key="1">
    <citation type="submission" date="2020-11" db="EMBL/GenBank/DDBJ databases">
        <authorList>
            <person name="Tran Van P."/>
        </authorList>
    </citation>
    <scope>NUCLEOTIDE SEQUENCE</scope>
</reference>
<dbReference type="AlphaFoldDB" id="A0A7R8X3Z2"/>
<sequence>MSSTDLLDLENKNGADPSPPHKLKLVKTLLEKPPDIKMLPQSEALKRDLALFQYESDSSSTDSGHTHTSDSESSDDSDSVDIQKIKGLPKLRSVRKSRGSTVIEECPHRID</sequence>
<organism evidence="2">
    <name type="scientific">Darwinula stevensoni</name>
    <dbReference type="NCBI Taxonomy" id="69355"/>
    <lineage>
        <taxon>Eukaryota</taxon>
        <taxon>Metazoa</taxon>
        <taxon>Ecdysozoa</taxon>
        <taxon>Arthropoda</taxon>
        <taxon>Crustacea</taxon>
        <taxon>Oligostraca</taxon>
        <taxon>Ostracoda</taxon>
        <taxon>Podocopa</taxon>
        <taxon>Podocopida</taxon>
        <taxon>Darwinulocopina</taxon>
        <taxon>Darwinuloidea</taxon>
        <taxon>Darwinulidae</taxon>
        <taxon>Darwinula</taxon>
    </lineage>
</organism>
<feature type="region of interest" description="Disordered" evidence="1">
    <location>
        <begin position="1"/>
        <end position="21"/>
    </location>
</feature>
<dbReference type="EMBL" id="LR899976">
    <property type="protein sequence ID" value="CAD7243581.1"/>
    <property type="molecule type" value="Genomic_DNA"/>
</dbReference>
<name>A0A7R8X3Z2_9CRUS</name>
<keyword evidence="3" id="KW-1185">Reference proteome</keyword>
<feature type="compositionally biased region" description="Basic residues" evidence="1">
    <location>
        <begin position="87"/>
        <end position="98"/>
    </location>
</feature>
<evidence type="ECO:0000313" key="3">
    <source>
        <dbReference type="Proteomes" id="UP000677054"/>
    </source>
</evidence>
<proteinExistence type="predicted"/>
<dbReference type="Proteomes" id="UP000677054">
    <property type="component" value="Unassembled WGS sequence"/>
</dbReference>